<dbReference type="EMBL" id="SJPQ01000002">
    <property type="protein sequence ID" value="TWT88317.1"/>
    <property type="molecule type" value="Genomic_DNA"/>
</dbReference>
<dbReference type="PANTHER" id="PTHR42852">
    <property type="entry name" value="THIOL:DISULFIDE INTERCHANGE PROTEIN DSBE"/>
    <property type="match status" value="1"/>
</dbReference>
<sequence precursor="true">MTLRPLRPLLTHALALGAIAIAPLAVAQDSPDPLELLRASAEHVAGLEAASVDFETEVAVVMGEENNGEKSVYRYKKQGPAKFVFEPTEGDQGVFLRSDGEKTLTWIPELNRYTLKSVGEGEEDDSQTSQGIGAFVRSPLSRSLGNGLGGMALSLLDRMAIEDLIMSSVSDGYLGVEQVEGVDCHHMRFTTGGQLTWEAWIATGDAPLPMRIVPDMSDVVAGHPASQQYDDFSFTLTFRYRDWRPDFKPTEAAFAIVEPEGAERINSFFERPEEPPHALLGKKAPQVELPNLNGEVVNIAQHVGEDVVVLDFWATWCPPCVAALPKITAVTETLADRGVAFYAVSLDAETDGIPEFLENLGIAPTVLHDAGDGVAEAFLVEGIPTTVIIGKDGSVQVVHVGLGPDLEAQLTGELESLIAGEDLARAELDKWAEKHPNRDAE</sequence>
<organism evidence="3 4">
    <name type="scientific">Pseudobythopirellula maris</name>
    <dbReference type="NCBI Taxonomy" id="2527991"/>
    <lineage>
        <taxon>Bacteria</taxon>
        <taxon>Pseudomonadati</taxon>
        <taxon>Planctomycetota</taxon>
        <taxon>Planctomycetia</taxon>
        <taxon>Pirellulales</taxon>
        <taxon>Lacipirellulaceae</taxon>
        <taxon>Pseudobythopirellula</taxon>
    </lineage>
</organism>
<dbReference type="GO" id="GO:0016491">
    <property type="term" value="F:oxidoreductase activity"/>
    <property type="evidence" value="ECO:0007669"/>
    <property type="project" value="InterPro"/>
</dbReference>
<dbReference type="Pfam" id="PF00578">
    <property type="entry name" value="AhpC-TSA"/>
    <property type="match status" value="1"/>
</dbReference>
<gene>
    <name evidence="3" type="primary">resA_1</name>
    <name evidence="3" type="ORF">Mal64_17960</name>
</gene>
<feature type="chain" id="PRO_5022924893" evidence="1">
    <location>
        <begin position="28"/>
        <end position="441"/>
    </location>
</feature>
<dbReference type="RefSeq" id="WP_146399267.1">
    <property type="nucleotide sequence ID" value="NZ_SJPQ01000002.1"/>
</dbReference>
<dbReference type="PROSITE" id="PS51352">
    <property type="entry name" value="THIOREDOXIN_2"/>
    <property type="match status" value="1"/>
</dbReference>
<comment type="caution">
    <text evidence="3">The sequence shown here is derived from an EMBL/GenBank/DDBJ whole genome shotgun (WGS) entry which is preliminary data.</text>
</comment>
<dbReference type="PANTHER" id="PTHR42852:SF17">
    <property type="entry name" value="THIOREDOXIN-LIKE PROTEIN HI_1115"/>
    <property type="match status" value="1"/>
</dbReference>
<accession>A0A5C5ZMV8</accession>
<dbReference type="Pfam" id="PF09865">
    <property type="entry name" value="DUF2092"/>
    <property type="match status" value="1"/>
</dbReference>
<evidence type="ECO:0000313" key="4">
    <source>
        <dbReference type="Proteomes" id="UP000315440"/>
    </source>
</evidence>
<keyword evidence="4" id="KW-1185">Reference proteome</keyword>
<feature type="domain" description="Thioredoxin" evidence="2">
    <location>
        <begin position="278"/>
        <end position="419"/>
    </location>
</feature>
<dbReference type="CDD" id="cd02966">
    <property type="entry name" value="TlpA_like_family"/>
    <property type="match status" value="1"/>
</dbReference>
<evidence type="ECO:0000259" key="2">
    <source>
        <dbReference type="PROSITE" id="PS51352"/>
    </source>
</evidence>
<keyword evidence="1" id="KW-0732">Signal</keyword>
<name>A0A5C5ZMV8_9BACT</name>
<dbReference type="InterPro" id="IPR019207">
    <property type="entry name" value="DUF2092"/>
</dbReference>
<proteinExistence type="predicted"/>
<protein>
    <submittedName>
        <fullName evidence="3">Thiol-disulfide oxidoreductase ResA</fullName>
    </submittedName>
</protein>
<dbReference type="InterPro" id="IPR000866">
    <property type="entry name" value="AhpC/TSA"/>
</dbReference>
<dbReference type="Gene3D" id="3.40.30.10">
    <property type="entry name" value="Glutaredoxin"/>
    <property type="match status" value="1"/>
</dbReference>
<dbReference type="Proteomes" id="UP000315440">
    <property type="component" value="Unassembled WGS sequence"/>
</dbReference>
<dbReference type="InterPro" id="IPR036249">
    <property type="entry name" value="Thioredoxin-like_sf"/>
</dbReference>
<reference evidence="3 4" key="1">
    <citation type="submission" date="2019-02" db="EMBL/GenBank/DDBJ databases">
        <title>Deep-cultivation of Planctomycetes and their phenomic and genomic characterization uncovers novel biology.</title>
        <authorList>
            <person name="Wiegand S."/>
            <person name="Jogler M."/>
            <person name="Boedeker C."/>
            <person name="Pinto D."/>
            <person name="Vollmers J."/>
            <person name="Rivas-Marin E."/>
            <person name="Kohn T."/>
            <person name="Peeters S.H."/>
            <person name="Heuer A."/>
            <person name="Rast P."/>
            <person name="Oberbeckmann S."/>
            <person name="Bunk B."/>
            <person name="Jeske O."/>
            <person name="Meyerdierks A."/>
            <person name="Storesund J.E."/>
            <person name="Kallscheuer N."/>
            <person name="Luecker S."/>
            <person name="Lage O.M."/>
            <person name="Pohl T."/>
            <person name="Merkel B.J."/>
            <person name="Hornburger P."/>
            <person name="Mueller R.-W."/>
            <person name="Bruemmer F."/>
            <person name="Labrenz M."/>
            <person name="Spormann A.M."/>
            <person name="Op Den Camp H."/>
            <person name="Overmann J."/>
            <person name="Amann R."/>
            <person name="Jetten M.S.M."/>
            <person name="Mascher T."/>
            <person name="Medema M.H."/>
            <person name="Devos D.P."/>
            <person name="Kaster A.-K."/>
            <person name="Ovreas L."/>
            <person name="Rohde M."/>
            <person name="Galperin M.Y."/>
            <person name="Jogler C."/>
        </authorList>
    </citation>
    <scope>NUCLEOTIDE SEQUENCE [LARGE SCALE GENOMIC DNA]</scope>
    <source>
        <strain evidence="3 4">Mal64</strain>
    </source>
</reference>
<dbReference type="InterPro" id="IPR050553">
    <property type="entry name" value="Thioredoxin_ResA/DsbE_sf"/>
</dbReference>
<feature type="signal peptide" evidence="1">
    <location>
        <begin position="1"/>
        <end position="27"/>
    </location>
</feature>
<dbReference type="OrthoDB" id="261881at2"/>
<dbReference type="AlphaFoldDB" id="A0A5C5ZMV8"/>
<evidence type="ECO:0000256" key="1">
    <source>
        <dbReference type="SAM" id="SignalP"/>
    </source>
</evidence>
<dbReference type="InterPro" id="IPR013766">
    <property type="entry name" value="Thioredoxin_domain"/>
</dbReference>
<dbReference type="GO" id="GO:0016209">
    <property type="term" value="F:antioxidant activity"/>
    <property type="evidence" value="ECO:0007669"/>
    <property type="project" value="InterPro"/>
</dbReference>
<dbReference type="SUPFAM" id="SSF52833">
    <property type="entry name" value="Thioredoxin-like"/>
    <property type="match status" value="1"/>
</dbReference>
<evidence type="ECO:0000313" key="3">
    <source>
        <dbReference type="EMBL" id="TWT88317.1"/>
    </source>
</evidence>